<feature type="region of interest" description="Disordered" evidence="3">
    <location>
        <begin position="1"/>
        <end position="100"/>
    </location>
</feature>
<feature type="compositionally biased region" description="Polar residues" evidence="3">
    <location>
        <begin position="46"/>
        <end position="57"/>
    </location>
</feature>
<dbReference type="Proteomes" id="UP001467690">
    <property type="component" value="Unassembled WGS sequence"/>
</dbReference>
<sequence>MTRIKKSRKIGPLAKSKSETSRSIKPQASAKHKRKGQKPGSRHSVSEYNTAEQSTTQKDPRLGSKKPIDLSATDKPKTEIKDVSPQIKITKNKPQEDQSDNWWTELEEIEQNDELQALLNRLDQGEDLTAHELAFFNKKMARHAWLAEKLGIEEIDEDEALLDAFENSDLKRDL</sequence>
<evidence type="ECO:0000256" key="2">
    <source>
        <dbReference type="ARBA" id="ARBA00022517"/>
    </source>
</evidence>
<keyword evidence="5" id="KW-1185">Reference proteome</keyword>
<dbReference type="InterPro" id="IPR007336">
    <property type="entry name" value="YihI"/>
</dbReference>
<organism evidence="4 5">
    <name type="scientific">Catenovulum sediminis</name>
    <dbReference type="NCBI Taxonomy" id="1740262"/>
    <lineage>
        <taxon>Bacteria</taxon>
        <taxon>Pseudomonadati</taxon>
        <taxon>Pseudomonadota</taxon>
        <taxon>Gammaproteobacteria</taxon>
        <taxon>Alteromonadales</taxon>
        <taxon>Alteromonadaceae</taxon>
        <taxon>Catenovulum</taxon>
    </lineage>
</organism>
<reference evidence="4 5" key="1">
    <citation type="submission" date="2024-06" db="EMBL/GenBank/DDBJ databases">
        <authorList>
            <person name="Chen R.Y."/>
        </authorList>
    </citation>
    <scope>NUCLEOTIDE SEQUENCE [LARGE SCALE GENOMIC DNA]</scope>
    <source>
        <strain evidence="4 5">D2</strain>
    </source>
</reference>
<evidence type="ECO:0000313" key="5">
    <source>
        <dbReference type="Proteomes" id="UP001467690"/>
    </source>
</evidence>
<dbReference type="EMBL" id="JBELOE010000083">
    <property type="protein sequence ID" value="MER2491141.1"/>
    <property type="molecule type" value="Genomic_DNA"/>
</dbReference>
<protein>
    <submittedName>
        <fullName evidence="4">Der GTPase-activating protein YihI</fullName>
    </submittedName>
</protein>
<dbReference type="RefSeq" id="WP_143870639.1">
    <property type="nucleotide sequence ID" value="NZ_CP041660.1"/>
</dbReference>
<proteinExistence type="predicted"/>
<feature type="compositionally biased region" description="Basic and acidic residues" evidence="3">
    <location>
        <begin position="58"/>
        <end position="82"/>
    </location>
</feature>
<dbReference type="NCBIfam" id="NF003560">
    <property type="entry name" value="PRK05244.1-1"/>
    <property type="match status" value="1"/>
</dbReference>
<dbReference type="Pfam" id="PF04220">
    <property type="entry name" value="YihI"/>
    <property type="match status" value="1"/>
</dbReference>
<accession>A0ABV1RED6</accession>
<evidence type="ECO:0000313" key="4">
    <source>
        <dbReference type="EMBL" id="MER2491141.1"/>
    </source>
</evidence>
<evidence type="ECO:0000256" key="1">
    <source>
        <dbReference type="ARBA" id="ARBA00022468"/>
    </source>
</evidence>
<keyword evidence="2" id="KW-0690">Ribosome biogenesis</keyword>
<name>A0ABV1RED6_9ALTE</name>
<evidence type="ECO:0000256" key="3">
    <source>
        <dbReference type="SAM" id="MobiDB-lite"/>
    </source>
</evidence>
<feature type="compositionally biased region" description="Basic residues" evidence="3">
    <location>
        <begin position="30"/>
        <end position="41"/>
    </location>
</feature>
<comment type="caution">
    <text evidence="4">The sequence shown here is derived from an EMBL/GenBank/DDBJ whole genome shotgun (WGS) entry which is preliminary data.</text>
</comment>
<gene>
    <name evidence="4" type="primary">yihI</name>
    <name evidence="4" type="ORF">ABS311_04520</name>
</gene>
<keyword evidence="1" id="KW-0343">GTPase activation</keyword>